<comment type="caution">
    <text evidence="1">The sequence shown here is derived from an EMBL/GenBank/DDBJ whole genome shotgun (WGS) entry which is preliminary data.</text>
</comment>
<sequence>MWFRQTRGHMPRQIIWPPTHATDVTEWAVGQQFNLPLLPLRASCAMSLLRRLCRCISPPIAFVEAQTHPHAALGSNETHVDVIVPDGGVPLHITFVGCRAFDGLKLRIRAQHPNWLPSQCHRPPLVAVISRPPAPLNFNQSPKGFSDGRNYPVWVLRSDAQLQAIEGPTPDKGNVQGYSTIRNNDIHMGLIAVKGGMRVGLCLDKGDVREGKYIDKAGATKTLHTRHGAGAVGG</sequence>
<accession>A0AAD6SEH1</accession>
<dbReference type="AlphaFoldDB" id="A0AAD6SEH1"/>
<dbReference type="Proteomes" id="UP001218188">
    <property type="component" value="Unassembled WGS sequence"/>
</dbReference>
<evidence type="ECO:0000313" key="2">
    <source>
        <dbReference type="Proteomes" id="UP001218188"/>
    </source>
</evidence>
<dbReference type="EMBL" id="JARJCM010000137">
    <property type="protein sequence ID" value="KAJ7026476.1"/>
    <property type="molecule type" value="Genomic_DNA"/>
</dbReference>
<keyword evidence="2" id="KW-1185">Reference proteome</keyword>
<protein>
    <submittedName>
        <fullName evidence="1">Uncharacterized protein</fullName>
    </submittedName>
</protein>
<name>A0AAD6SEH1_9AGAR</name>
<organism evidence="1 2">
    <name type="scientific">Mycena alexandri</name>
    <dbReference type="NCBI Taxonomy" id="1745969"/>
    <lineage>
        <taxon>Eukaryota</taxon>
        <taxon>Fungi</taxon>
        <taxon>Dikarya</taxon>
        <taxon>Basidiomycota</taxon>
        <taxon>Agaricomycotina</taxon>
        <taxon>Agaricomycetes</taxon>
        <taxon>Agaricomycetidae</taxon>
        <taxon>Agaricales</taxon>
        <taxon>Marasmiineae</taxon>
        <taxon>Mycenaceae</taxon>
        <taxon>Mycena</taxon>
    </lineage>
</organism>
<evidence type="ECO:0000313" key="1">
    <source>
        <dbReference type="EMBL" id="KAJ7026476.1"/>
    </source>
</evidence>
<reference evidence="1" key="1">
    <citation type="submission" date="2023-03" db="EMBL/GenBank/DDBJ databases">
        <title>Massive genome expansion in bonnet fungi (Mycena s.s.) driven by repeated elements and novel gene families across ecological guilds.</title>
        <authorList>
            <consortium name="Lawrence Berkeley National Laboratory"/>
            <person name="Harder C.B."/>
            <person name="Miyauchi S."/>
            <person name="Viragh M."/>
            <person name="Kuo A."/>
            <person name="Thoen E."/>
            <person name="Andreopoulos B."/>
            <person name="Lu D."/>
            <person name="Skrede I."/>
            <person name="Drula E."/>
            <person name="Henrissat B."/>
            <person name="Morin E."/>
            <person name="Kohler A."/>
            <person name="Barry K."/>
            <person name="LaButti K."/>
            <person name="Morin E."/>
            <person name="Salamov A."/>
            <person name="Lipzen A."/>
            <person name="Mereny Z."/>
            <person name="Hegedus B."/>
            <person name="Baldrian P."/>
            <person name="Stursova M."/>
            <person name="Weitz H."/>
            <person name="Taylor A."/>
            <person name="Grigoriev I.V."/>
            <person name="Nagy L.G."/>
            <person name="Martin F."/>
            <person name="Kauserud H."/>
        </authorList>
    </citation>
    <scope>NUCLEOTIDE SEQUENCE</scope>
    <source>
        <strain evidence="1">CBHHK200</strain>
    </source>
</reference>
<gene>
    <name evidence="1" type="ORF">C8F04DRAFT_1238589</name>
</gene>
<proteinExistence type="predicted"/>